<organism evidence="1 2">
    <name type="scientific">Xanthomonas bromi</name>
    <dbReference type="NCBI Taxonomy" id="56449"/>
    <lineage>
        <taxon>Bacteria</taxon>
        <taxon>Pseudomonadati</taxon>
        <taxon>Pseudomonadota</taxon>
        <taxon>Gammaproteobacteria</taxon>
        <taxon>Lysobacterales</taxon>
        <taxon>Lysobacteraceae</taxon>
        <taxon>Xanthomonas</taxon>
    </lineage>
</organism>
<proteinExistence type="predicted"/>
<protein>
    <submittedName>
        <fullName evidence="1">Uncharacterized protein</fullName>
    </submittedName>
</protein>
<dbReference type="Proteomes" id="UP000092503">
    <property type="component" value="Unassembled WGS sequence"/>
</dbReference>
<evidence type="ECO:0000313" key="1">
    <source>
        <dbReference type="EMBL" id="SBV51000.1"/>
    </source>
</evidence>
<dbReference type="AlphaFoldDB" id="A0A1C3NKP8"/>
<reference evidence="1 2" key="1">
    <citation type="submission" date="2016-06" db="EMBL/GenBank/DDBJ databases">
        <authorList>
            <person name="Kjaerup R.B."/>
            <person name="Dalgaard T.S."/>
            <person name="Juul-Madsen H.R."/>
        </authorList>
    </citation>
    <scope>NUCLEOTIDE SEQUENCE [LARGE SCALE GENOMIC DNA]</scope>
    <source>
        <strain evidence="1">LMG947</strain>
    </source>
</reference>
<dbReference type="EMBL" id="FLTX01000025">
    <property type="protein sequence ID" value="SBV51000.1"/>
    <property type="molecule type" value="Genomic_DNA"/>
</dbReference>
<evidence type="ECO:0000313" key="2">
    <source>
        <dbReference type="Proteomes" id="UP000092503"/>
    </source>
</evidence>
<sequence length="222" mass="24918">MQSMPHTGRLPIMQPAPAGHAVTVAQLQRQVFSRHPRAHHIDDAVDGLLIADTRPSTFVRTLHLRNQWLYAFPQRNGDLLATCHARNFFPITRQYPRKFICGSWEDETRAEQCHYVGEDKLTSRIFHRGDSPANNINSLVFITLSQVDVGVGRFTDIQQREQALLFSESPIFRGFRKCGVKKKDFGASVIALSFAIREFSRSYSAQGGGAAPATGDAYKTRS</sequence>
<gene>
    <name evidence="1" type="ORF">XBLMG947_1783</name>
</gene>
<name>A0A1C3NKP8_9XANT</name>
<accession>A0A1C3NKP8</accession>